<keyword evidence="1" id="KW-1133">Transmembrane helix</keyword>
<dbReference type="Proteomes" id="UP001500843">
    <property type="component" value="Unassembled WGS sequence"/>
</dbReference>
<feature type="transmembrane region" description="Helical" evidence="1">
    <location>
        <begin position="54"/>
        <end position="74"/>
    </location>
</feature>
<gene>
    <name evidence="3" type="ORF">GCM10023198_12400</name>
</gene>
<sequence length="166" mass="18066">MSAELPAAGDPGAERLADAAVRYWNIRSVIGGASFLAACAGAVLIFRAEWMLFWGPWVVAPVVVLSVLLDVLMLNRVQFRSYSFTVTPEFVYVARGRLFRRSATIPTAQILNVETVQGPLLASMGLVTVRFTCLLDVDGVGPLTADRAERIRRAVLDRRADSEVAG</sequence>
<keyword evidence="1" id="KW-0472">Membrane</keyword>
<dbReference type="RefSeq" id="WP_253870514.1">
    <property type="nucleotide sequence ID" value="NZ_BAABHM010000007.1"/>
</dbReference>
<feature type="domain" description="YdbS-like PH" evidence="2">
    <location>
        <begin position="80"/>
        <end position="132"/>
    </location>
</feature>
<feature type="transmembrane region" description="Helical" evidence="1">
    <location>
        <begin position="29"/>
        <end position="48"/>
    </location>
</feature>
<organism evidence="3 4">
    <name type="scientific">Promicromonospora umidemergens</name>
    <dbReference type="NCBI Taxonomy" id="629679"/>
    <lineage>
        <taxon>Bacteria</taxon>
        <taxon>Bacillati</taxon>
        <taxon>Actinomycetota</taxon>
        <taxon>Actinomycetes</taxon>
        <taxon>Micrococcales</taxon>
        <taxon>Promicromonosporaceae</taxon>
        <taxon>Promicromonospora</taxon>
    </lineage>
</organism>
<evidence type="ECO:0000256" key="1">
    <source>
        <dbReference type="SAM" id="Phobius"/>
    </source>
</evidence>
<proteinExistence type="predicted"/>
<dbReference type="Pfam" id="PF03703">
    <property type="entry name" value="bPH_2"/>
    <property type="match status" value="1"/>
</dbReference>
<reference evidence="4" key="1">
    <citation type="journal article" date="2019" name="Int. J. Syst. Evol. Microbiol.">
        <title>The Global Catalogue of Microorganisms (GCM) 10K type strain sequencing project: providing services to taxonomists for standard genome sequencing and annotation.</title>
        <authorList>
            <consortium name="The Broad Institute Genomics Platform"/>
            <consortium name="The Broad Institute Genome Sequencing Center for Infectious Disease"/>
            <person name="Wu L."/>
            <person name="Ma J."/>
        </authorList>
    </citation>
    <scope>NUCLEOTIDE SEQUENCE [LARGE SCALE GENOMIC DNA]</scope>
    <source>
        <strain evidence="4">JCM 17975</strain>
    </source>
</reference>
<accession>A0ABP8WU92</accession>
<keyword evidence="4" id="KW-1185">Reference proteome</keyword>
<evidence type="ECO:0000313" key="3">
    <source>
        <dbReference type="EMBL" id="GAA4694262.1"/>
    </source>
</evidence>
<name>A0ABP8WU92_9MICO</name>
<keyword evidence="1" id="KW-0812">Transmembrane</keyword>
<dbReference type="EMBL" id="BAABHM010000007">
    <property type="protein sequence ID" value="GAA4694262.1"/>
    <property type="molecule type" value="Genomic_DNA"/>
</dbReference>
<evidence type="ECO:0000259" key="2">
    <source>
        <dbReference type="Pfam" id="PF03703"/>
    </source>
</evidence>
<protein>
    <recommendedName>
        <fullName evidence="2">YdbS-like PH domain-containing protein</fullName>
    </recommendedName>
</protein>
<comment type="caution">
    <text evidence="3">The sequence shown here is derived from an EMBL/GenBank/DDBJ whole genome shotgun (WGS) entry which is preliminary data.</text>
</comment>
<evidence type="ECO:0000313" key="4">
    <source>
        <dbReference type="Proteomes" id="UP001500843"/>
    </source>
</evidence>
<dbReference type="InterPro" id="IPR005182">
    <property type="entry name" value="YdbS-like_PH"/>
</dbReference>